<feature type="compositionally biased region" description="Pro residues" evidence="3">
    <location>
        <begin position="274"/>
        <end position="287"/>
    </location>
</feature>
<keyword evidence="2" id="KW-0560">Oxidoreductase</keyword>
<dbReference type="InterPro" id="IPR002347">
    <property type="entry name" value="SDR_fam"/>
</dbReference>
<dbReference type="STRING" id="52.CMC5_056090"/>
<accession>A0A0K1EKK6</accession>
<dbReference type="Pfam" id="PF13561">
    <property type="entry name" value="adh_short_C2"/>
    <property type="match status" value="1"/>
</dbReference>
<dbReference type="InterPro" id="IPR020904">
    <property type="entry name" value="Sc_DH/Rdtase_CS"/>
</dbReference>
<name>A0A0K1EKK6_CHOCO</name>
<feature type="domain" description="Class II aldolase/adducin N-terminal" evidence="4">
    <location>
        <begin position="27"/>
        <end position="230"/>
    </location>
</feature>
<evidence type="ECO:0000256" key="2">
    <source>
        <dbReference type="ARBA" id="ARBA00023002"/>
    </source>
</evidence>
<dbReference type="AlphaFoldDB" id="A0A0K1EKK6"/>
<dbReference type="InterPro" id="IPR036291">
    <property type="entry name" value="NAD(P)-bd_dom_sf"/>
</dbReference>
<sequence>MDSRYDPAEARRALDRYAKEHGEDVALRVYTSRLLGAESSLVLHGGGNTSVKTRKVDLLGDEVEVVCVKGSGWDLATIEPGGFPACRLAPLRRGAERPAMTDEEMVALLRSQMLDPSGPTPSVEALLHAYLPARFVDHTHADAVLAAMDQEDSASIAQEIWGDGVLLVPYVMPGFVLARRVVELLGPWVAAGKLPEVMVLDKHGIFTWGETAEESYTRMIEAVTKAEHYLATRGAALRPVTAGSSSKVPFPAALSTPPGAPGSSRATGGITEKPPVPAVAPTLPPGGPGATQGSTSAPTVRAGSKAAYVPPREEDVAHLAAVVRGAFARASGKPWVCAFRSTPGLLAFAARDDVREVSQIGCATPDHVIRTKAKPMLLDGVEPVHPEQTRALVERGLAAYAEAYQGYFQRACSARGVSRQALDPLPRVLLVPGYGVLSVAGSHAEAEIAADIYEHTAAVIEAAQALGSYRPVSELDLFDVEYWSLEQAKLKVGAKAAGPLSRRVALITGAASGIGLSTAQLFLEAGAHVAVTDFDERSLSEAAGPLAAKHKGRVLALDCNVLDEGSVRRAFTRTAAHFGGVDVVVSNAGRAFTGALHTASGDEALAASLELNLVGHQRVARAAAELFLQQGAGGALLFNASKSAFNPGPDFGPYAVAKAAVLALMRQYAVDLGPSGIRSSAVNADRIRTGIFELGLLEARARARGVSVDEYFKANLLQRETTGEDVARAFLYLATAEATTGCVITVDGGNAAAFPR</sequence>
<keyword evidence="6" id="KW-1185">Reference proteome</keyword>
<dbReference type="EMBL" id="CP012159">
    <property type="protein sequence ID" value="AKT41409.1"/>
    <property type="molecule type" value="Genomic_DNA"/>
</dbReference>
<protein>
    <submittedName>
        <fullName evidence="5">Short-chain dehydrogenase</fullName>
    </submittedName>
</protein>
<dbReference type="SUPFAM" id="SSF51735">
    <property type="entry name" value="NAD(P)-binding Rossmann-fold domains"/>
    <property type="match status" value="1"/>
</dbReference>
<dbReference type="Pfam" id="PF00596">
    <property type="entry name" value="Aldolase_II"/>
    <property type="match status" value="1"/>
</dbReference>
<dbReference type="Proteomes" id="UP000067626">
    <property type="component" value="Chromosome"/>
</dbReference>
<dbReference type="InterPro" id="IPR001303">
    <property type="entry name" value="Aldolase_II/adducin_N"/>
</dbReference>
<organism evidence="5 6">
    <name type="scientific">Chondromyces crocatus</name>
    <dbReference type="NCBI Taxonomy" id="52"/>
    <lineage>
        <taxon>Bacteria</taxon>
        <taxon>Pseudomonadati</taxon>
        <taxon>Myxococcota</taxon>
        <taxon>Polyangia</taxon>
        <taxon>Polyangiales</taxon>
        <taxon>Polyangiaceae</taxon>
        <taxon>Chondromyces</taxon>
    </lineage>
</organism>
<feature type="region of interest" description="Disordered" evidence="3">
    <location>
        <begin position="248"/>
        <end position="301"/>
    </location>
</feature>
<proteinExistence type="inferred from homology"/>
<dbReference type="RefSeq" id="WP_050433204.1">
    <property type="nucleotide sequence ID" value="NZ_CP012159.1"/>
</dbReference>
<evidence type="ECO:0000259" key="4">
    <source>
        <dbReference type="SMART" id="SM01007"/>
    </source>
</evidence>
<reference evidence="5 6" key="1">
    <citation type="submission" date="2015-07" db="EMBL/GenBank/DDBJ databases">
        <title>Genome analysis of myxobacterium Chondromyces crocatus Cm c5 reveals a high potential for natural compound synthesis and the genetic basis for the loss of fruiting body formation.</title>
        <authorList>
            <person name="Zaburannyi N."/>
            <person name="Bunk B."/>
            <person name="Maier J."/>
            <person name="Overmann J."/>
            <person name="Mueller R."/>
        </authorList>
    </citation>
    <scope>NUCLEOTIDE SEQUENCE [LARGE SCALE GENOMIC DNA]</scope>
    <source>
        <strain evidence="5 6">Cm c5</strain>
    </source>
</reference>
<dbReference type="PANTHER" id="PTHR43669:SF3">
    <property type="entry name" value="ALCOHOL DEHYDROGENASE, PUTATIVE (AFU_ORTHOLOGUE AFUA_3G03445)-RELATED"/>
    <property type="match status" value="1"/>
</dbReference>
<evidence type="ECO:0000256" key="1">
    <source>
        <dbReference type="ARBA" id="ARBA00006484"/>
    </source>
</evidence>
<dbReference type="SMART" id="SM01007">
    <property type="entry name" value="Aldolase_II"/>
    <property type="match status" value="1"/>
</dbReference>
<evidence type="ECO:0000313" key="6">
    <source>
        <dbReference type="Proteomes" id="UP000067626"/>
    </source>
</evidence>
<dbReference type="PATRIC" id="fig|52.7.peg.6181"/>
<dbReference type="PRINTS" id="PR00081">
    <property type="entry name" value="GDHRDH"/>
</dbReference>
<dbReference type="InterPro" id="IPR036409">
    <property type="entry name" value="Aldolase_II/adducin_N_sf"/>
</dbReference>
<dbReference type="SUPFAM" id="SSF53639">
    <property type="entry name" value="AraD/HMP-PK domain-like"/>
    <property type="match status" value="1"/>
</dbReference>
<dbReference type="KEGG" id="ccro:CMC5_056090"/>
<dbReference type="Gene3D" id="3.40.50.720">
    <property type="entry name" value="NAD(P)-binding Rossmann-like Domain"/>
    <property type="match status" value="1"/>
</dbReference>
<evidence type="ECO:0000256" key="3">
    <source>
        <dbReference type="SAM" id="MobiDB-lite"/>
    </source>
</evidence>
<evidence type="ECO:0000313" key="5">
    <source>
        <dbReference type="EMBL" id="AKT41409.1"/>
    </source>
</evidence>
<comment type="similarity">
    <text evidence="1">Belongs to the short-chain dehydrogenases/reductases (SDR) family.</text>
</comment>
<dbReference type="GO" id="GO:0016491">
    <property type="term" value="F:oxidoreductase activity"/>
    <property type="evidence" value="ECO:0007669"/>
    <property type="project" value="UniProtKB-KW"/>
</dbReference>
<dbReference type="Gene3D" id="3.40.225.10">
    <property type="entry name" value="Class II aldolase/adducin N-terminal domain"/>
    <property type="match status" value="1"/>
</dbReference>
<gene>
    <name evidence="5" type="ORF">CMC5_056090</name>
</gene>
<dbReference type="PANTHER" id="PTHR43669">
    <property type="entry name" value="5-KETO-D-GLUCONATE 5-REDUCTASE"/>
    <property type="match status" value="1"/>
</dbReference>
<dbReference type="PROSITE" id="PS00061">
    <property type="entry name" value="ADH_SHORT"/>
    <property type="match status" value="1"/>
</dbReference>